<evidence type="ECO:0000313" key="3">
    <source>
        <dbReference type="Proteomes" id="UP000269097"/>
    </source>
</evidence>
<name>A0A3G3JYA7_9BACL</name>
<keyword evidence="1" id="KW-0812">Transmembrane</keyword>
<evidence type="ECO:0000256" key="1">
    <source>
        <dbReference type="SAM" id="Phobius"/>
    </source>
</evidence>
<feature type="transmembrane region" description="Helical" evidence="1">
    <location>
        <begin position="67"/>
        <end position="85"/>
    </location>
</feature>
<protein>
    <submittedName>
        <fullName evidence="2">DUF2619 domain-containing protein</fullName>
    </submittedName>
</protein>
<dbReference type="InterPro" id="IPR020390">
    <property type="entry name" value="Uncharacterised_YqhV"/>
</dbReference>
<feature type="transmembrane region" description="Helical" evidence="1">
    <location>
        <begin position="41"/>
        <end position="61"/>
    </location>
</feature>
<evidence type="ECO:0000313" key="2">
    <source>
        <dbReference type="EMBL" id="AYQ72837.1"/>
    </source>
</evidence>
<keyword evidence="1" id="KW-1133">Transmembrane helix</keyword>
<dbReference type="Pfam" id="PF10942">
    <property type="entry name" value="DUF2619"/>
    <property type="match status" value="1"/>
</dbReference>
<organism evidence="2 3">
    <name type="scientific">Cohnella candidum</name>
    <dbReference type="NCBI Taxonomy" id="2674991"/>
    <lineage>
        <taxon>Bacteria</taxon>
        <taxon>Bacillati</taxon>
        <taxon>Bacillota</taxon>
        <taxon>Bacilli</taxon>
        <taxon>Bacillales</taxon>
        <taxon>Paenibacillaceae</taxon>
        <taxon>Cohnella</taxon>
    </lineage>
</organism>
<accession>A0A3G3JYA7</accession>
<reference evidence="2 3" key="1">
    <citation type="submission" date="2018-10" db="EMBL/GenBank/DDBJ databases">
        <title>Genome Sequence of Cohnella sp.</title>
        <authorList>
            <person name="Srinivasan S."/>
            <person name="Kim M.K."/>
        </authorList>
    </citation>
    <scope>NUCLEOTIDE SEQUENCE [LARGE SCALE GENOMIC DNA]</scope>
    <source>
        <strain evidence="2 3">18JY8-7</strain>
    </source>
</reference>
<dbReference type="Proteomes" id="UP000269097">
    <property type="component" value="Chromosome"/>
</dbReference>
<keyword evidence="1" id="KW-0472">Membrane</keyword>
<sequence length="88" mass="9166">MDKAAMSMAILRMLSGSLELTAAIVMIRLNSVEKALVVNSMLALVGPLVLISTTAIGLVGLSDKLSPAKMIWVMAGVACLLIGILRKG</sequence>
<dbReference type="EMBL" id="CP033433">
    <property type="protein sequence ID" value="AYQ72837.1"/>
    <property type="molecule type" value="Genomic_DNA"/>
</dbReference>
<gene>
    <name evidence="2" type="ORF">EAV92_09845</name>
</gene>
<dbReference type="KEGG" id="coh:EAV92_09845"/>
<proteinExistence type="predicted"/>
<dbReference type="RefSeq" id="WP_123040919.1">
    <property type="nucleotide sequence ID" value="NZ_CP033433.1"/>
</dbReference>
<dbReference type="AlphaFoldDB" id="A0A3G3JYA7"/>
<keyword evidence="3" id="KW-1185">Reference proteome</keyword>